<keyword evidence="1" id="KW-0472">Membrane</keyword>
<feature type="transmembrane region" description="Helical" evidence="1">
    <location>
        <begin position="98"/>
        <end position="118"/>
    </location>
</feature>
<comment type="caution">
    <text evidence="2">The sequence shown here is derived from an EMBL/GenBank/DDBJ whole genome shotgun (WGS) entry which is preliminary data.</text>
</comment>
<keyword evidence="1" id="KW-1133">Transmembrane helix</keyword>
<evidence type="ECO:0000256" key="1">
    <source>
        <dbReference type="SAM" id="Phobius"/>
    </source>
</evidence>
<reference evidence="3" key="1">
    <citation type="journal article" date="2019" name="bioRxiv">
        <title>Genome diversification in globally distributed novel marine Proteobacteria is linked to environmental adaptation.</title>
        <authorList>
            <person name="Zhou Z."/>
            <person name="Tran P.Q."/>
            <person name="Kieft K."/>
            <person name="Anantharaman K."/>
        </authorList>
    </citation>
    <scope>NUCLEOTIDE SEQUENCE [LARGE SCALE GENOMIC DNA]</scope>
</reference>
<name>A0A7J4GQA8_9ARCH</name>
<evidence type="ECO:0000313" key="3">
    <source>
        <dbReference type="Proteomes" id="UP000585802"/>
    </source>
</evidence>
<protein>
    <submittedName>
        <fullName evidence="2">Uncharacterized protein</fullName>
    </submittedName>
</protein>
<dbReference type="AlphaFoldDB" id="A0A7J4GQA8"/>
<accession>A0A7J4GQA8</accession>
<organism evidence="2 3">
    <name type="scientific">Marine Group III euryarchaeote</name>
    <dbReference type="NCBI Taxonomy" id="2173149"/>
    <lineage>
        <taxon>Archaea</taxon>
        <taxon>Methanobacteriati</taxon>
        <taxon>Thermoplasmatota</taxon>
        <taxon>Thermoplasmata</taxon>
        <taxon>Candidatus Thermoprofundales</taxon>
    </lineage>
</organism>
<sequence length="163" mass="18328">MGIQGNIGLIGIELDVEIVGSFRIKCVEVEINGIFVLPHFLTPIINFGPHRIGDVPDYVIGGYILVRKLYPSIDPSLSPVVFEPEFHNLASNIKFAPYRIFVFPTILTCIFFTIKRGLEIVRPFFQIEGHIAFGTRNIANLYFAILVIQFPINAICGIRIYSS</sequence>
<dbReference type="EMBL" id="DUCX01000004">
    <property type="protein sequence ID" value="HIF36833.1"/>
    <property type="molecule type" value="Genomic_DNA"/>
</dbReference>
<gene>
    <name evidence="2" type="ORF">EYQ70_00160</name>
</gene>
<dbReference type="Proteomes" id="UP000585802">
    <property type="component" value="Unassembled WGS sequence"/>
</dbReference>
<feature type="transmembrane region" description="Helical" evidence="1">
    <location>
        <begin position="139"/>
        <end position="161"/>
    </location>
</feature>
<proteinExistence type="predicted"/>
<keyword evidence="1" id="KW-0812">Transmembrane</keyword>
<evidence type="ECO:0000313" key="2">
    <source>
        <dbReference type="EMBL" id="HIF36833.1"/>
    </source>
</evidence>